<reference evidence="3 4" key="1">
    <citation type="submission" date="2016-10" db="EMBL/GenBank/DDBJ databases">
        <title>Complete genome sequences of three Cupriavidus strains isolated from various Malaysian environments.</title>
        <authorList>
            <person name="Abdullah A.A.-A."/>
            <person name="Shafie N.A.H."/>
            <person name="Lau N.S."/>
        </authorList>
    </citation>
    <scope>NUCLEOTIDE SEQUENCE [LARGE SCALE GENOMIC DNA]</scope>
    <source>
        <strain evidence="3 4">USMAA1020</strain>
    </source>
</reference>
<feature type="binding site" evidence="2">
    <location>
        <position position="201"/>
    </location>
    <ligand>
        <name>Mg(2+)</name>
        <dbReference type="ChEBI" id="CHEBI:18420"/>
    </ligand>
</feature>
<dbReference type="InterPro" id="IPR023214">
    <property type="entry name" value="HAD_sf"/>
</dbReference>
<dbReference type="Gene3D" id="3.40.50.1000">
    <property type="entry name" value="HAD superfamily/HAD-like"/>
    <property type="match status" value="1"/>
</dbReference>
<dbReference type="InterPro" id="IPR006323">
    <property type="entry name" value="Phosphonoacetald_hydro"/>
</dbReference>
<comment type="function">
    <text evidence="2">Involved in phosphonate degradation.</text>
</comment>
<dbReference type="NCBIfam" id="TIGR01422">
    <property type="entry name" value="phosphonatase"/>
    <property type="match status" value="1"/>
</dbReference>
<dbReference type="SFLD" id="SFLDS00003">
    <property type="entry name" value="Haloacid_Dehalogenase"/>
    <property type="match status" value="1"/>
</dbReference>
<dbReference type="Proteomes" id="UP000177515">
    <property type="component" value="Chromosome 1"/>
</dbReference>
<feature type="binding site" evidence="2">
    <location>
        <position position="27"/>
    </location>
    <ligand>
        <name>Mg(2+)</name>
        <dbReference type="ChEBI" id="CHEBI:18420"/>
    </ligand>
</feature>
<dbReference type="SUPFAM" id="SSF56784">
    <property type="entry name" value="HAD-like"/>
    <property type="match status" value="1"/>
</dbReference>
<feature type="active site" description="Nucleophile" evidence="2">
    <location>
        <position position="27"/>
    </location>
</feature>
<keyword evidence="2" id="KW-0460">Magnesium</keyword>
<organism evidence="3 4">
    <name type="scientific">Cupriavidus malaysiensis</name>
    <dbReference type="NCBI Taxonomy" id="367825"/>
    <lineage>
        <taxon>Bacteria</taxon>
        <taxon>Pseudomonadati</taxon>
        <taxon>Pseudomonadota</taxon>
        <taxon>Betaproteobacteria</taxon>
        <taxon>Burkholderiales</taxon>
        <taxon>Burkholderiaceae</taxon>
        <taxon>Cupriavidus</taxon>
    </lineage>
</organism>
<dbReference type="InterPro" id="IPR036412">
    <property type="entry name" value="HAD-like_sf"/>
</dbReference>
<proteinExistence type="inferred from homology"/>
<evidence type="ECO:0000313" key="3">
    <source>
        <dbReference type="EMBL" id="AOZ06056.1"/>
    </source>
</evidence>
<keyword evidence="1 2" id="KW-0704">Schiff base</keyword>
<dbReference type="InterPro" id="IPR050155">
    <property type="entry name" value="HAD-like_hydrolase_sf"/>
</dbReference>
<dbReference type="EC" id="3.11.1.1" evidence="2"/>
<dbReference type="NCBIfam" id="TIGR01509">
    <property type="entry name" value="HAD-SF-IA-v3"/>
    <property type="match status" value="1"/>
</dbReference>
<name>A0ABM6F3R0_9BURK</name>
<dbReference type="PANTHER" id="PTHR43434">
    <property type="entry name" value="PHOSPHOGLYCOLATE PHOSPHATASE"/>
    <property type="match status" value="1"/>
</dbReference>
<evidence type="ECO:0000256" key="2">
    <source>
        <dbReference type="HAMAP-Rule" id="MF_01375"/>
    </source>
</evidence>
<dbReference type="Pfam" id="PF00702">
    <property type="entry name" value="Hydrolase"/>
    <property type="match status" value="1"/>
</dbReference>
<sequence length="287" mass="30565">MEQASTPIARREAAPATALRLEAAILDWAGTVIDFGSFAPTQIFVEAFAEFGVAITLEEARGPMGMGKWDHIRALCNDAAIAARFALAQGHAPTNDDVTAIYERFMPLQIEKVGAHSALIPGAQETIAALRAQGLKIGTCSGYPAAVMARVVEYAAEAGYRPDCVVASDEVPRGRPWPAQALRNVVELGIGDVAACVKVDDTVPGIEEGRRAGMWTVALLMSGNALGLTYEQYAALPVTERARHRVAISAGFAACRPHYEIDTIADLPAVVADINARLARGERPQCQ</sequence>
<feature type="binding site" evidence="2">
    <location>
        <position position="29"/>
    </location>
    <ligand>
        <name>Mg(2+)</name>
        <dbReference type="ChEBI" id="CHEBI:18420"/>
    </ligand>
</feature>
<protein>
    <recommendedName>
        <fullName evidence="2">Phosphonoacetaldehyde hydrolase</fullName>
        <shortName evidence="2">Phosphonatase</shortName>
        <ecNumber evidence="2">3.11.1.1</ecNumber>
    </recommendedName>
    <alternativeName>
        <fullName evidence="2">Phosphonoacetaldehyde phosphonohydrolase</fullName>
    </alternativeName>
</protein>
<dbReference type="HAMAP" id="MF_01375">
    <property type="entry name" value="PhnX"/>
    <property type="match status" value="1"/>
</dbReference>
<dbReference type="Gene3D" id="1.10.150.240">
    <property type="entry name" value="Putative phosphatase, domain 2"/>
    <property type="match status" value="1"/>
</dbReference>
<keyword evidence="2" id="KW-0479">Metal-binding</keyword>
<dbReference type="InterPro" id="IPR023198">
    <property type="entry name" value="PGP-like_dom2"/>
</dbReference>
<dbReference type="SFLD" id="SFLDG01129">
    <property type="entry name" value="C1.5:_HAD__Beta-PGM__Phosphata"/>
    <property type="match status" value="1"/>
</dbReference>
<dbReference type="InterPro" id="IPR006439">
    <property type="entry name" value="HAD-SF_hydro_IA"/>
</dbReference>
<dbReference type="EMBL" id="CP017754">
    <property type="protein sequence ID" value="AOZ06056.1"/>
    <property type="molecule type" value="Genomic_DNA"/>
</dbReference>
<dbReference type="RefSeq" id="WP_071069216.1">
    <property type="nucleotide sequence ID" value="NZ_CP017754.1"/>
</dbReference>
<comment type="cofactor">
    <cofactor evidence="2">
        <name>Mg(2+)</name>
        <dbReference type="ChEBI" id="CHEBI:18420"/>
    </cofactor>
    <text evidence="2">Binds 1 Mg(2+) ion per subunit.</text>
</comment>
<evidence type="ECO:0000256" key="1">
    <source>
        <dbReference type="ARBA" id="ARBA00023270"/>
    </source>
</evidence>
<comment type="subunit">
    <text evidence="2">Homodimer.</text>
</comment>
<dbReference type="SFLD" id="SFLDF00038">
    <property type="entry name" value="phosphonoacetaldehyde_hydrolas"/>
    <property type="match status" value="1"/>
</dbReference>
<keyword evidence="2 3" id="KW-0378">Hydrolase</keyword>
<dbReference type="GO" id="GO:0016787">
    <property type="term" value="F:hydrolase activity"/>
    <property type="evidence" value="ECO:0007669"/>
    <property type="project" value="UniProtKB-KW"/>
</dbReference>
<dbReference type="SFLD" id="SFLDG01135">
    <property type="entry name" value="C1.5.6:_HAD__Beta-PGM__Phospha"/>
    <property type="match status" value="1"/>
</dbReference>
<evidence type="ECO:0000313" key="4">
    <source>
        <dbReference type="Proteomes" id="UP000177515"/>
    </source>
</evidence>
<comment type="similarity">
    <text evidence="2">Belongs to the HAD-like hydrolase superfamily. PhnX family.</text>
</comment>
<feature type="active site" description="Schiff-base intermediate with substrate" evidence="2">
    <location>
        <position position="68"/>
    </location>
</feature>
<keyword evidence="4" id="KW-1185">Reference proteome</keyword>
<dbReference type="PANTHER" id="PTHR43434:SF19">
    <property type="entry name" value="PHOSPHONOACETALDEHYDE HYDROLASE"/>
    <property type="match status" value="1"/>
</dbReference>
<accession>A0ABM6F3R0</accession>
<comment type="catalytic activity">
    <reaction evidence="2">
        <text>phosphonoacetaldehyde + H2O = acetaldehyde + phosphate + H(+)</text>
        <dbReference type="Rhea" id="RHEA:18905"/>
        <dbReference type="ChEBI" id="CHEBI:15343"/>
        <dbReference type="ChEBI" id="CHEBI:15377"/>
        <dbReference type="ChEBI" id="CHEBI:15378"/>
        <dbReference type="ChEBI" id="CHEBI:43474"/>
        <dbReference type="ChEBI" id="CHEBI:58383"/>
        <dbReference type="EC" id="3.11.1.1"/>
    </reaction>
</comment>
<gene>
    <name evidence="2" type="primary">phnX</name>
    <name evidence="3" type="ORF">BKK80_09575</name>
</gene>